<gene>
    <name evidence="2" type="ORF">EHS11_15625</name>
</gene>
<evidence type="ECO:0000313" key="3">
    <source>
        <dbReference type="Proteomes" id="UP000298264"/>
    </source>
</evidence>
<organism evidence="2 3">
    <name type="scientific">Leptospira ilyithenensis</name>
    <dbReference type="NCBI Taxonomy" id="2484901"/>
    <lineage>
        <taxon>Bacteria</taxon>
        <taxon>Pseudomonadati</taxon>
        <taxon>Spirochaetota</taxon>
        <taxon>Spirochaetia</taxon>
        <taxon>Leptospirales</taxon>
        <taxon>Leptospiraceae</taxon>
        <taxon>Leptospira</taxon>
    </lineage>
</organism>
<dbReference type="Gene3D" id="3.40.50.300">
    <property type="entry name" value="P-loop containing nucleotide triphosphate hydrolases"/>
    <property type="match status" value="1"/>
</dbReference>
<evidence type="ECO:0000313" key="2">
    <source>
        <dbReference type="EMBL" id="TGN08337.1"/>
    </source>
</evidence>
<dbReference type="PANTHER" id="PTHR42759:SF6">
    <property type="entry name" value="REGULATORY PROTEIN-RELATED"/>
    <property type="match status" value="1"/>
</dbReference>
<dbReference type="GO" id="GO:0005524">
    <property type="term" value="F:ATP binding"/>
    <property type="evidence" value="ECO:0007669"/>
    <property type="project" value="InterPro"/>
</dbReference>
<evidence type="ECO:0000259" key="1">
    <source>
        <dbReference type="SMART" id="SM00382"/>
    </source>
</evidence>
<reference evidence="2" key="1">
    <citation type="journal article" date="2019" name="PLoS Negl. Trop. Dis.">
        <title>Revisiting the worldwide diversity of Leptospira species in the environment.</title>
        <authorList>
            <person name="Vincent A.T."/>
            <person name="Schiettekatte O."/>
            <person name="Bourhy P."/>
            <person name="Veyrier F.J."/>
            <person name="Picardeau M."/>
        </authorList>
    </citation>
    <scope>NUCLEOTIDE SEQUENCE [LARGE SCALE GENOMIC DNA]</scope>
    <source>
        <strain evidence="2">201400974</strain>
    </source>
</reference>
<dbReference type="InterPro" id="IPR003593">
    <property type="entry name" value="AAA+_ATPase"/>
</dbReference>
<dbReference type="Proteomes" id="UP000298264">
    <property type="component" value="Unassembled WGS sequence"/>
</dbReference>
<keyword evidence="3" id="KW-1185">Reference proteome</keyword>
<dbReference type="OrthoDB" id="9783370at2"/>
<dbReference type="EMBL" id="RQHV01000061">
    <property type="protein sequence ID" value="TGN08337.1"/>
    <property type="molecule type" value="Genomic_DNA"/>
</dbReference>
<dbReference type="CDD" id="cd00009">
    <property type="entry name" value="AAA"/>
    <property type="match status" value="1"/>
</dbReference>
<sequence length="263" mass="30562">MADYILSDELKEAVLVAEITQRPLLLKGEPGTGKTLLATHVAESKKLPFYRWHIKSTSLAKEGLYFYDAVSRLNDSRFSDEDTKLRVREVKNYIQLGALGEAFSFPKRSVVLIDEIDKADIEFPNDLLLELDKMEFFIPETKEHIIAKERPLVIITSNNEKELPDAFLRRCIFHYIEFPNREIMKEIVHSHFPKIETEFLEKALAMFYSVRRIESLRKKPSTSELLDWIQVLLHSGEKLESNTTIPFAGTLFKSEDDYRVHLN</sequence>
<dbReference type="Pfam" id="PF00004">
    <property type="entry name" value="AAA"/>
    <property type="match status" value="1"/>
</dbReference>
<protein>
    <submittedName>
        <fullName evidence="2">MoxR family ATPase</fullName>
    </submittedName>
</protein>
<dbReference type="SMART" id="SM00382">
    <property type="entry name" value="AAA"/>
    <property type="match status" value="1"/>
</dbReference>
<accession>A0A4R9LNN2</accession>
<dbReference type="GO" id="GO:0016887">
    <property type="term" value="F:ATP hydrolysis activity"/>
    <property type="evidence" value="ECO:0007669"/>
    <property type="project" value="InterPro"/>
</dbReference>
<dbReference type="InterPro" id="IPR050764">
    <property type="entry name" value="CbbQ/NirQ/NorQ/GpvN"/>
</dbReference>
<dbReference type="RefSeq" id="WP_135765288.1">
    <property type="nucleotide sequence ID" value="NZ_RQHV01000061.1"/>
</dbReference>
<comment type="caution">
    <text evidence="2">The sequence shown here is derived from an EMBL/GenBank/DDBJ whole genome shotgun (WGS) entry which is preliminary data.</text>
</comment>
<dbReference type="PANTHER" id="PTHR42759">
    <property type="entry name" value="MOXR FAMILY PROTEIN"/>
    <property type="match status" value="1"/>
</dbReference>
<proteinExistence type="predicted"/>
<dbReference type="InterPro" id="IPR027417">
    <property type="entry name" value="P-loop_NTPase"/>
</dbReference>
<name>A0A4R9LNN2_9LEPT</name>
<dbReference type="InterPro" id="IPR003959">
    <property type="entry name" value="ATPase_AAA_core"/>
</dbReference>
<feature type="domain" description="AAA+ ATPase" evidence="1">
    <location>
        <begin position="20"/>
        <end position="182"/>
    </location>
</feature>
<dbReference type="SUPFAM" id="SSF52540">
    <property type="entry name" value="P-loop containing nucleoside triphosphate hydrolases"/>
    <property type="match status" value="1"/>
</dbReference>
<dbReference type="AlphaFoldDB" id="A0A4R9LNN2"/>